<organism evidence="2 3">
    <name type="scientific">Heterotrigona itama</name>
    <dbReference type="NCBI Taxonomy" id="395501"/>
    <lineage>
        <taxon>Eukaryota</taxon>
        <taxon>Metazoa</taxon>
        <taxon>Ecdysozoa</taxon>
        <taxon>Arthropoda</taxon>
        <taxon>Hexapoda</taxon>
        <taxon>Insecta</taxon>
        <taxon>Pterygota</taxon>
        <taxon>Neoptera</taxon>
        <taxon>Endopterygota</taxon>
        <taxon>Hymenoptera</taxon>
        <taxon>Apocrita</taxon>
        <taxon>Aculeata</taxon>
        <taxon>Apoidea</taxon>
        <taxon>Anthophila</taxon>
        <taxon>Apidae</taxon>
        <taxon>Heterotrigona</taxon>
    </lineage>
</organism>
<feature type="non-terminal residue" evidence="2">
    <location>
        <position position="57"/>
    </location>
</feature>
<comment type="caution">
    <text evidence="2">The sequence shown here is derived from an EMBL/GenBank/DDBJ whole genome shotgun (WGS) entry which is preliminary data.</text>
</comment>
<proteinExistence type="predicted"/>
<reference evidence="2" key="1">
    <citation type="submission" date="2020-07" db="EMBL/GenBank/DDBJ databases">
        <authorList>
            <person name="Nazaruddin N."/>
        </authorList>
    </citation>
    <scope>NUCLEOTIDE SEQUENCE</scope>
</reference>
<evidence type="ECO:0000256" key="1">
    <source>
        <dbReference type="SAM" id="MobiDB-lite"/>
    </source>
</evidence>
<name>A0A6V7HFW9_9HYME</name>
<protein>
    <submittedName>
        <fullName evidence="2">Uncharacterized protein</fullName>
    </submittedName>
</protein>
<dbReference type="Proteomes" id="UP000752696">
    <property type="component" value="Unassembled WGS sequence"/>
</dbReference>
<dbReference type="EMBL" id="CAJDYZ010010136">
    <property type="protein sequence ID" value="CAD1477631.1"/>
    <property type="molecule type" value="Genomic_DNA"/>
</dbReference>
<evidence type="ECO:0000313" key="3">
    <source>
        <dbReference type="Proteomes" id="UP000752696"/>
    </source>
</evidence>
<accession>A0A6V7HFW9</accession>
<gene>
    <name evidence="2" type="ORF">MHI_LOCUS738816</name>
</gene>
<evidence type="ECO:0000313" key="2">
    <source>
        <dbReference type="EMBL" id="CAD1477631.1"/>
    </source>
</evidence>
<dbReference type="AlphaFoldDB" id="A0A6V7HFW9"/>
<sequence>MTGNEREMGYRTGLLIDRCRRRGGEEEEEEEAWLAGFDKSVGNNGPSDSCPRYTVAN</sequence>
<feature type="region of interest" description="Disordered" evidence="1">
    <location>
        <begin position="34"/>
        <end position="57"/>
    </location>
</feature>
<keyword evidence="3" id="KW-1185">Reference proteome</keyword>